<dbReference type="AlphaFoldDB" id="S7T9K4"/>
<accession>S7T9K4</accession>
<reference evidence="1 2" key="1">
    <citation type="journal article" date="2013" name="Genome Announc.">
        <title>Draft genome sequences for three mercury-methylating, sulfate-reducing bacteria.</title>
        <authorList>
            <person name="Brown S.D."/>
            <person name="Hurt R.A.Jr."/>
            <person name="Gilmour C.C."/>
            <person name="Elias D.A."/>
        </authorList>
    </citation>
    <scope>NUCLEOTIDE SEQUENCE [LARGE SCALE GENOMIC DNA]</scope>
    <source>
        <strain evidence="1 2">DSM 2059</strain>
    </source>
</reference>
<evidence type="ECO:0000313" key="2">
    <source>
        <dbReference type="Proteomes" id="UP000014977"/>
    </source>
</evidence>
<dbReference type="RefSeq" id="WP_020878418.1">
    <property type="nucleotide sequence ID" value="NZ_ATHJ01000127.1"/>
</dbReference>
<dbReference type="STRING" id="897.B2D07_12875"/>
<dbReference type="eggNOG" id="COG5421">
    <property type="taxonomic scope" value="Bacteria"/>
</dbReference>
<name>S7T9K4_DESML</name>
<proteinExistence type="predicted"/>
<dbReference type="EMBL" id="ATHJ01000127">
    <property type="protein sequence ID" value="EPR33296.1"/>
    <property type="molecule type" value="Genomic_DNA"/>
</dbReference>
<keyword evidence="2" id="KW-1185">Reference proteome</keyword>
<sequence>MVSANLHIKAVHAGEGTARRRFIIAYNPEQARHDLHTRERYLERIQAELAAFEELPERYREKARQRLLSHRFMGRYLKELKSEKLRIDKAMVREDRKLDGKYLLSTSDESLSAEDVAFGYKQLLEVERAFRTLKSTLGLKLKPHESIQKIELHP</sequence>
<evidence type="ECO:0000313" key="1">
    <source>
        <dbReference type="EMBL" id="EPR33296.1"/>
    </source>
</evidence>
<organism evidence="1 2">
    <name type="scientific">Desulfococcus multivorans DSM 2059</name>
    <dbReference type="NCBI Taxonomy" id="1121405"/>
    <lineage>
        <taxon>Bacteria</taxon>
        <taxon>Pseudomonadati</taxon>
        <taxon>Thermodesulfobacteriota</taxon>
        <taxon>Desulfobacteria</taxon>
        <taxon>Desulfobacterales</taxon>
        <taxon>Desulfococcaceae</taxon>
        <taxon>Desulfococcus</taxon>
    </lineage>
</organism>
<dbReference type="OrthoDB" id="5422918at2"/>
<dbReference type="Proteomes" id="UP000014977">
    <property type="component" value="Unassembled WGS sequence"/>
</dbReference>
<comment type="caution">
    <text evidence="1">The sequence shown here is derived from an EMBL/GenBank/DDBJ whole genome shotgun (WGS) entry which is preliminary data.</text>
</comment>
<protein>
    <submittedName>
        <fullName evidence="1">Transposase IS4 family protein</fullName>
    </submittedName>
</protein>
<gene>
    <name evidence="1" type="ORF">dsmv_0835</name>
</gene>